<dbReference type="Gene3D" id="3.30.360.10">
    <property type="entry name" value="Dihydrodipicolinate Reductase, domain 2"/>
    <property type="match status" value="1"/>
</dbReference>
<dbReference type="PANTHER" id="PTHR43070:SF5">
    <property type="entry name" value="HOMOSERINE DEHYDROGENASE"/>
    <property type="match status" value="1"/>
</dbReference>
<evidence type="ECO:0000259" key="17">
    <source>
        <dbReference type="Pfam" id="PF03447"/>
    </source>
</evidence>
<reference evidence="18 19" key="1">
    <citation type="submission" date="2020-10" db="EMBL/GenBank/DDBJ databases">
        <title>The Coptis chinensis genome and diversification of protoberbering-type alkaloids.</title>
        <authorList>
            <person name="Wang B."/>
            <person name="Shu S."/>
            <person name="Song C."/>
            <person name="Liu Y."/>
        </authorList>
    </citation>
    <scope>NUCLEOTIDE SEQUENCE [LARGE SCALE GENOMIC DNA]</scope>
    <source>
        <strain evidence="18">HL-2020</strain>
        <tissue evidence="18">Leaf</tissue>
    </source>
</reference>
<feature type="domain" description="Aspartate/homoserine dehydrogenase NAD-binding" evidence="17">
    <location>
        <begin position="19"/>
        <end position="82"/>
    </location>
</feature>
<evidence type="ECO:0000313" key="19">
    <source>
        <dbReference type="Proteomes" id="UP000631114"/>
    </source>
</evidence>
<dbReference type="Gene3D" id="3.40.50.720">
    <property type="entry name" value="NAD(P)-binding Rossmann-like Domain"/>
    <property type="match status" value="1"/>
</dbReference>
<dbReference type="GO" id="GO:0050661">
    <property type="term" value="F:NADP binding"/>
    <property type="evidence" value="ECO:0007669"/>
    <property type="project" value="InterPro"/>
</dbReference>
<organism evidence="18 19">
    <name type="scientific">Coptis chinensis</name>
    <dbReference type="NCBI Taxonomy" id="261450"/>
    <lineage>
        <taxon>Eukaryota</taxon>
        <taxon>Viridiplantae</taxon>
        <taxon>Streptophyta</taxon>
        <taxon>Embryophyta</taxon>
        <taxon>Tracheophyta</taxon>
        <taxon>Spermatophyta</taxon>
        <taxon>Magnoliopsida</taxon>
        <taxon>Ranunculales</taxon>
        <taxon>Ranunculaceae</taxon>
        <taxon>Coptidoideae</taxon>
        <taxon>Coptis</taxon>
    </lineage>
</organism>
<sequence>MEHSTGVGVSLLSALEKKEIGEMADLEKLTQHLHENQLSSNMVMVDCTADSNVASHYYDWLHKGIHVITPSKKANSGPLDKRQSHTHYFYEATVGAGLPIINTLRGLQETGDKILRIEGVFSGTLSYIFNSFKGERAFSEVVAEAKQAGYTEPDPRDDLSGTDVARKVIILARESGLKLELADIPVQSLVPEPLRIASNQQIQHQALQLVMVLRYVGVVDAVNNKGSVELRRYKKDHPFARLSGYDNIISFTATRYKDHSLIIIGLGAGAQVTADGVFSDILRLASYLGTPS</sequence>
<dbReference type="InterPro" id="IPR036291">
    <property type="entry name" value="NAD(P)-bd_dom_sf"/>
</dbReference>
<evidence type="ECO:0000256" key="2">
    <source>
        <dbReference type="ARBA" id="ARBA00005056"/>
    </source>
</evidence>
<comment type="caution">
    <text evidence="18">The sequence shown here is derived from an EMBL/GenBank/DDBJ whole genome shotgun (WGS) entry which is preliminary data.</text>
</comment>
<evidence type="ECO:0000256" key="1">
    <source>
        <dbReference type="ARBA" id="ARBA00001920"/>
    </source>
</evidence>
<keyword evidence="10 14" id="KW-0486">Methionine biosynthesis</keyword>
<dbReference type="GO" id="GO:0009090">
    <property type="term" value="P:homoserine biosynthetic process"/>
    <property type="evidence" value="ECO:0007669"/>
    <property type="project" value="TreeGrafter"/>
</dbReference>
<dbReference type="InterPro" id="IPR001342">
    <property type="entry name" value="HDH_cat"/>
</dbReference>
<gene>
    <name evidence="18" type="ORF">IFM89_020370</name>
</gene>
<feature type="active site" description="Proton donor" evidence="12">
    <location>
        <position position="167"/>
    </location>
</feature>
<dbReference type="PANTHER" id="PTHR43070">
    <property type="match status" value="1"/>
</dbReference>
<feature type="domain" description="Homoserine dehydrogenase catalytic" evidence="16">
    <location>
        <begin position="99"/>
        <end position="282"/>
    </location>
</feature>
<keyword evidence="19" id="KW-1185">Reference proteome</keyword>
<dbReference type="EMBL" id="JADFTS010000006">
    <property type="protein sequence ID" value="KAF9601542.1"/>
    <property type="molecule type" value="Genomic_DNA"/>
</dbReference>
<evidence type="ECO:0000256" key="4">
    <source>
        <dbReference type="ARBA" id="ARBA00006753"/>
    </source>
</evidence>
<dbReference type="SUPFAM" id="SSF55347">
    <property type="entry name" value="Glyceraldehyde-3-phosphate dehydrogenase-like, C-terminal domain"/>
    <property type="match status" value="1"/>
</dbReference>
<dbReference type="PIRSF" id="PIRSF036497">
    <property type="entry name" value="HDH_short"/>
    <property type="match status" value="1"/>
</dbReference>
<dbReference type="InterPro" id="IPR011147">
    <property type="entry name" value="Bifunc_Aspkin/hSer_DH"/>
</dbReference>
<accession>A0A835HNM6</accession>
<evidence type="ECO:0000256" key="12">
    <source>
        <dbReference type="PIRSR" id="PIRSR036497-1"/>
    </source>
</evidence>
<evidence type="ECO:0000256" key="11">
    <source>
        <dbReference type="ARBA" id="ARBA00048841"/>
    </source>
</evidence>
<dbReference type="OrthoDB" id="67851at2759"/>
<evidence type="ECO:0000256" key="3">
    <source>
        <dbReference type="ARBA" id="ARBA00005062"/>
    </source>
</evidence>
<keyword evidence="9 14" id="KW-0560">Oxidoreductase</keyword>
<evidence type="ECO:0000256" key="13">
    <source>
        <dbReference type="PIRSR" id="PIRSR036497-2"/>
    </source>
</evidence>
<feature type="binding site" evidence="13">
    <location>
        <position position="48"/>
    </location>
    <ligand>
        <name>NADPH</name>
        <dbReference type="ChEBI" id="CHEBI:57783"/>
    </ligand>
</feature>
<dbReference type="Proteomes" id="UP000631114">
    <property type="component" value="Unassembled WGS sequence"/>
</dbReference>
<evidence type="ECO:0000256" key="6">
    <source>
        <dbReference type="ARBA" id="ARBA00022605"/>
    </source>
</evidence>
<dbReference type="Pfam" id="PF00742">
    <property type="entry name" value="Homoserine_dh"/>
    <property type="match status" value="1"/>
</dbReference>
<dbReference type="FunFam" id="3.30.360.10:FF:000006">
    <property type="entry name" value="Bifunctional aspartokinase/homoserine dehydrogenase"/>
    <property type="match status" value="1"/>
</dbReference>
<dbReference type="InterPro" id="IPR022697">
    <property type="entry name" value="HDH_short"/>
</dbReference>
<protein>
    <recommendedName>
        <fullName evidence="5 14">Homoserine dehydrogenase</fullName>
        <ecNumber evidence="5 14">1.1.1.3</ecNumber>
    </recommendedName>
</protein>
<dbReference type="UniPathway" id="UPA00051">
    <property type="reaction ID" value="UER00465"/>
</dbReference>
<keyword evidence="8 13" id="KW-0521">NADP</keyword>
<keyword evidence="6 14" id="KW-0028">Amino-acid biosynthesis</keyword>
<comment type="pathway">
    <text evidence="3 14">Amino-acid biosynthesis; L-methionine biosynthesis via de novo pathway; L-homoserine from L-aspartate: step 3/3.</text>
</comment>
<dbReference type="GO" id="GO:0009088">
    <property type="term" value="P:threonine biosynthetic process"/>
    <property type="evidence" value="ECO:0007669"/>
    <property type="project" value="UniProtKB-UniPathway"/>
</dbReference>
<feature type="binding site" evidence="13">
    <location>
        <position position="72"/>
    </location>
    <ligand>
        <name>NADPH</name>
        <dbReference type="ChEBI" id="CHEBI:57783"/>
    </ligand>
</feature>
<proteinExistence type="inferred from homology"/>
<dbReference type="Pfam" id="PF03447">
    <property type="entry name" value="NAD_binding_3"/>
    <property type="match status" value="1"/>
</dbReference>
<dbReference type="GO" id="GO:0004412">
    <property type="term" value="F:homoserine dehydrogenase activity"/>
    <property type="evidence" value="ECO:0007669"/>
    <property type="project" value="UniProtKB-EC"/>
</dbReference>
<evidence type="ECO:0000256" key="7">
    <source>
        <dbReference type="ARBA" id="ARBA00022697"/>
    </source>
</evidence>
<evidence type="ECO:0000256" key="14">
    <source>
        <dbReference type="RuleBase" id="RU000579"/>
    </source>
</evidence>
<dbReference type="EC" id="1.1.1.3" evidence="5 14"/>
<keyword evidence="7 14" id="KW-0791">Threonine biosynthesis</keyword>
<dbReference type="PROSITE" id="PS01042">
    <property type="entry name" value="HOMOSER_DHGENASE"/>
    <property type="match status" value="1"/>
</dbReference>
<evidence type="ECO:0000256" key="9">
    <source>
        <dbReference type="ARBA" id="ARBA00023002"/>
    </source>
</evidence>
<evidence type="ECO:0000256" key="15">
    <source>
        <dbReference type="RuleBase" id="RU004171"/>
    </source>
</evidence>
<name>A0A835HNM6_9MAGN</name>
<evidence type="ECO:0000256" key="5">
    <source>
        <dbReference type="ARBA" id="ARBA00013213"/>
    </source>
</evidence>
<comment type="cofactor">
    <cofactor evidence="1">
        <name>a metal cation</name>
        <dbReference type="ChEBI" id="CHEBI:25213"/>
    </cofactor>
</comment>
<dbReference type="SUPFAM" id="SSF51735">
    <property type="entry name" value="NAD(P)-binding Rossmann-fold domains"/>
    <property type="match status" value="1"/>
</dbReference>
<comment type="catalytic activity">
    <reaction evidence="11">
        <text>L-homoserine + NADP(+) = L-aspartate 4-semialdehyde + NADPH + H(+)</text>
        <dbReference type="Rhea" id="RHEA:15761"/>
        <dbReference type="ChEBI" id="CHEBI:15378"/>
        <dbReference type="ChEBI" id="CHEBI:57476"/>
        <dbReference type="ChEBI" id="CHEBI:57783"/>
        <dbReference type="ChEBI" id="CHEBI:58349"/>
        <dbReference type="ChEBI" id="CHEBI:537519"/>
        <dbReference type="EC" id="1.1.1.3"/>
    </reaction>
    <physiologicalReaction direction="right-to-left" evidence="11">
        <dbReference type="Rhea" id="RHEA:15763"/>
    </physiologicalReaction>
</comment>
<dbReference type="UniPathway" id="UPA00050">
    <property type="reaction ID" value="UER00063"/>
</dbReference>
<evidence type="ECO:0000256" key="10">
    <source>
        <dbReference type="ARBA" id="ARBA00023167"/>
    </source>
</evidence>
<dbReference type="InterPro" id="IPR019811">
    <property type="entry name" value="HDH_CS"/>
</dbReference>
<feature type="binding site" evidence="13">
    <location>
        <position position="152"/>
    </location>
    <ligand>
        <name>L-homoserine</name>
        <dbReference type="ChEBI" id="CHEBI:57476"/>
    </ligand>
</feature>
<dbReference type="GO" id="GO:0009086">
    <property type="term" value="P:methionine biosynthetic process"/>
    <property type="evidence" value="ECO:0007669"/>
    <property type="project" value="UniProtKB-KW"/>
</dbReference>
<evidence type="ECO:0000259" key="16">
    <source>
        <dbReference type="Pfam" id="PF00742"/>
    </source>
</evidence>
<comment type="similarity">
    <text evidence="4 15">Belongs to the homoserine dehydrogenase family.</text>
</comment>
<evidence type="ECO:0000313" key="18">
    <source>
        <dbReference type="EMBL" id="KAF9601542.1"/>
    </source>
</evidence>
<dbReference type="InterPro" id="IPR005106">
    <property type="entry name" value="Asp/hSer_DH_NAD-bd"/>
</dbReference>
<dbReference type="AlphaFoldDB" id="A0A835HNM6"/>
<comment type="pathway">
    <text evidence="2 14">Amino-acid biosynthesis; L-threonine biosynthesis; L-threonine from L-aspartate: step 3/5.</text>
</comment>
<evidence type="ECO:0000256" key="8">
    <source>
        <dbReference type="ARBA" id="ARBA00022857"/>
    </source>
</evidence>